<accession>A0A2T7A4M5</accession>
<organism evidence="1 2">
    <name type="scientific">Tuber borchii</name>
    <name type="common">White truffle</name>
    <dbReference type="NCBI Taxonomy" id="42251"/>
    <lineage>
        <taxon>Eukaryota</taxon>
        <taxon>Fungi</taxon>
        <taxon>Dikarya</taxon>
        <taxon>Ascomycota</taxon>
        <taxon>Pezizomycotina</taxon>
        <taxon>Pezizomycetes</taxon>
        <taxon>Pezizales</taxon>
        <taxon>Tuberaceae</taxon>
        <taxon>Tuber</taxon>
    </lineage>
</organism>
<proteinExistence type="predicted"/>
<dbReference type="AlphaFoldDB" id="A0A2T7A4M5"/>
<dbReference type="Proteomes" id="UP000244722">
    <property type="component" value="Unassembled WGS sequence"/>
</dbReference>
<protein>
    <submittedName>
        <fullName evidence="1">Uncharacterized protein</fullName>
    </submittedName>
</protein>
<dbReference type="OrthoDB" id="6132759at2759"/>
<dbReference type="EMBL" id="NESQ01000023">
    <property type="protein sequence ID" value="PUU82692.1"/>
    <property type="molecule type" value="Genomic_DNA"/>
</dbReference>
<keyword evidence="2" id="KW-1185">Reference proteome</keyword>
<gene>
    <name evidence="1" type="ORF">B9Z19DRAFT_1074274</name>
</gene>
<dbReference type="STRING" id="42251.A0A2T7A4M5"/>
<name>A0A2T7A4M5_TUBBO</name>
<evidence type="ECO:0000313" key="2">
    <source>
        <dbReference type="Proteomes" id="UP000244722"/>
    </source>
</evidence>
<evidence type="ECO:0000313" key="1">
    <source>
        <dbReference type="EMBL" id="PUU82692.1"/>
    </source>
</evidence>
<sequence length="73" mass="8473">MGMPPQPVSNGLIYTTYAIFLPPYRCRTDIIQTRIIGVALAWRFRGQSKLEFLHSNRTQTGLLFFFFLFPFGL</sequence>
<comment type="caution">
    <text evidence="1">The sequence shown here is derived from an EMBL/GenBank/DDBJ whole genome shotgun (WGS) entry which is preliminary data.</text>
</comment>
<reference evidence="1 2" key="1">
    <citation type="submission" date="2017-04" db="EMBL/GenBank/DDBJ databases">
        <title>Draft genome sequence of Tuber borchii Vittad., a whitish edible truffle.</title>
        <authorList>
            <consortium name="DOE Joint Genome Institute"/>
            <person name="Murat C."/>
            <person name="Kuo A."/>
            <person name="Barry K.W."/>
            <person name="Clum A."/>
            <person name="Dockter R.B."/>
            <person name="Fauchery L."/>
            <person name="Iotti M."/>
            <person name="Kohler A."/>
            <person name="Labutti K."/>
            <person name="Lindquist E.A."/>
            <person name="Lipzen A."/>
            <person name="Ohm R.A."/>
            <person name="Wang M."/>
            <person name="Grigoriev I.V."/>
            <person name="Zambonelli A."/>
            <person name="Martin F.M."/>
        </authorList>
    </citation>
    <scope>NUCLEOTIDE SEQUENCE [LARGE SCALE GENOMIC DNA]</scope>
    <source>
        <strain evidence="1 2">Tbo3840</strain>
    </source>
</reference>